<dbReference type="Proteomes" id="UP000515123">
    <property type="component" value="Linkage group 22"/>
</dbReference>
<reference evidence="3" key="2">
    <citation type="submission" date="2025-08" db="UniProtKB">
        <authorList>
            <consortium name="RefSeq"/>
        </authorList>
    </citation>
    <scope>IDENTIFICATION</scope>
    <source>
        <tissue evidence="3">Leaf</tissue>
    </source>
</reference>
<gene>
    <name evidence="3" type="primary">LOC109727566</name>
</gene>
<dbReference type="GeneID" id="109727566"/>
<evidence type="ECO:0000313" key="3">
    <source>
        <dbReference type="RefSeq" id="XP_020113300.1"/>
    </source>
</evidence>
<name>A0A6P5H7F3_ANACO</name>
<organism evidence="2 3">
    <name type="scientific">Ananas comosus</name>
    <name type="common">Pineapple</name>
    <name type="synonym">Ananas ananas</name>
    <dbReference type="NCBI Taxonomy" id="4615"/>
    <lineage>
        <taxon>Eukaryota</taxon>
        <taxon>Viridiplantae</taxon>
        <taxon>Streptophyta</taxon>
        <taxon>Embryophyta</taxon>
        <taxon>Tracheophyta</taxon>
        <taxon>Spermatophyta</taxon>
        <taxon>Magnoliopsida</taxon>
        <taxon>Liliopsida</taxon>
        <taxon>Poales</taxon>
        <taxon>Bromeliaceae</taxon>
        <taxon>Bromelioideae</taxon>
        <taxon>Ananas</taxon>
    </lineage>
</organism>
<feature type="region of interest" description="Disordered" evidence="1">
    <location>
        <begin position="1"/>
        <end position="99"/>
    </location>
</feature>
<feature type="compositionally biased region" description="Basic and acidic residues" evidence="1">
    <location>
        <begin position="22"/>
        <end position="46"/>
    </location>
</feature>
<feature type="compositionally biased region" description="Gly residues" evidence="1">
    <location>
        <begin position="56"/>
        <end position="67"/>
    </location>
</feature>
<reference evidence="2" key="1">
    <citation type="journal article" date="2015" name="Nat. Genet.">
        <title>The pineapple genome and the evolution of CAM photosynthesis.</title>
        <authorList>
            <person name="Ming R."/>
            <person name="VanBuren R."/>
            <person name="Wai C.M."/>
            <person name="Tang H."/>
            <person name="Schatz M.C."/>
            <person name="Bowers J.E."/>
            <person name="Lyons E."/>
            <person name="Wang M.L."/>
            <person name="Chen J."/>
            <person name="Biggers E."/>
            <person name="Zhang J."/>
            <person name="Huang L."/>
            <person name="Zhang L."/>
            <person name="Miao W."/>
            <person name="Zhang J."/>
            <person name="Ye Z."/>
            <person name="Miao C."/>
            <person name="Lin Z."/>
            <person name="Wang H."/>
            <person name="Zhou H."/>
            <person name="Yim W.C."/>
            <person name="Priest H.D."/>
            <person name="Zheng C."/>
            <person name="Woodhouse M."/>
            <person name="Edger P.P."/>
            <person name="Guyot R."/>
            <person name="Guo H.B."/>
            <person name="Guo H."/>
            <person name="Zheng G."/>
            <person name="Singh R."/>
            <person name="Sharma A."/>
            <person name="Min X."/>
            <person name="Zheng Y."/>
            <person name="Lee H."/>
            <person name="Gurtowski J."/>
            <person name="Sedlazeck F.J."/>
            <person name="Harkess A."/>
            <person name="McKain M.R."/>
            <person name="Liao Z."/>
            <person name="Fang J."/>
            <person name="Liu J."/>
            <person name="Zhang X."/>
            <person name="Zhang Q."/>
            <person name="Hu W."/>
            <person name="Qin Y."/>
            <person name="Wang K."/>
            <person name="Chen L.Y."/>
            <person name="Shirley N."/>
            <person name="Lin Y.R."/>
            <person name="Liu L.Y."/>
            <person name="Hernandez A.G."/>
            <person name="Wright C.L."/>
            <person name="Bulone V."/>
            <person name="Tuskan G.A."/>
            <person name="Heath K."/>
            <person name="Zee F."/>
            <person name="Moore P.H."/>
            <person name="Sunkar R."/>
            <person name="Leebens-Mack J.H."/>
            <person name="Mockler T."/>
            <person name="Bennetzen J.L."/>
            <person name="Freeling M."/>
            <person name="Sankoff D."/>
            <person name="Paterson A.H."/>
            <person name="Zhu X."/>
            <person name="Yang X."/>
            <person name="Smith J.A."/>
            <person name="Cushman J.C."/>
            <person name="Paull R.E."/>
            <person name="Yu Q."/>
        </authorList>
    </citation>
    <scope>NUCLEOTIDE SEQUENCE [LARGE SCALE GENOMIC DNA]</scope>
    <source>
        <strain evidence="2">cv. F153</strain>
    </source>
</reference>
<evidence type="ECO:0000313" key="2">
    <source>
        <dbReference type="Proteomes" id="UP000515123"/>
    </source>
</evidence>
<keyword evidence="2" id="KW-1185">Reference proteome</keyword>
<evidence type="ECO:0000256" key="1">
    <source>
        <dbReference type="SAM" id="MobiDB-lite"/>
    </source>
</evidence>
<dbReference type="AlphaFoldDB" id="A0A6P5H7F3"/>
<proteinExistence type="predicted"/>
<feature type="compositionally biased region" description="Polar residues" evidence="1">
    <location>
        <begin position="10"/>
        <end position="21"/>
    </location>
</feature>
<sequence>MAAVEEGRWATNNALNTVQEQQQKRDASWGARGERVCGAAEGERAESGAAEKCGGERVGVGGGAGGEHAGEEEEDVGAAGVGVPGEAGEEGVEGDGGATGHFVEQLEGVEEEAGGGRGGGVHR</sequence>
<protein>
    <submittedName>
        <fullName evidence="3">Glycine-rich cell wall structural protein 1.8-like</fullName>
    </submittedName>
</protein>
<dbReference type="RefSeq" id="XP_020113300.1">
    <property type="nucleotide sequence ID" value="XM_020257711.1"/>
</dbReference>
<accession>A0A6P5H7F3</accession>